<feature type="region of interest" description="Disordered" evidence="1">
    <location>
        <begin position="110"/>
        <end position="134"/>
    </location>
</feature>
<name>A0ABQ9NF11_9PEZI</name>
<feature type="non-terminal residue" evidence="2">
    <location>
        <position position="302"/>
    </location>
</feature>
<dbReference type="EMBL" id="JAPDRL010000379">
    <property type="protein sequence ID" value="KAJ9652806.1"/>
    <property type="molecule type" value="Genomic_DNA"/>
</dbReference>
<reference evidence="2" key="1">
    <citation type="submission" date="2022-10" db="EMBL/GenBank/DDBJ databases">
        <title>Culturing micro-colonial fungi from biological soil crusts in the Mojave desert and describing Neophaeococcomyces mojavensis, and introducing the new genera and species Taxawa tesnikishii.</title>
        <authorList>
            <person name="Kurbessoian T."/>
            <person name="Stajich J.E."/>
        </authorList>
    </citation>
    <scope>NUCLEOTIDE SEQUENCE</scope>
    <source>
        <strain evidence="2">TK_1</strain>
    </source>
</reference>
<proteinExistence type="predicted"/>
<sequence>MEVDDVGGGAGSVSTVPPAHSTRAQQRKAAKETNSKILGGRGHDMDQKLDFILKTILSLSHAVKQLQEGQDEMRKQNEEMRKQNDEMRKEIDELRKQNNDEIRKLQEQITNLSTQNSPQSSPATSPGRTNVSNRSWSSLFAGQSSVSPNSSASQPRVADPNQLLGVNIDLSRCSSQIPTDTAEIKRLVTTALHAHQATKEVNPPAIIKTNRDLQRIRVIVRSEKEAELIRSQPQWLETHFRGGRLRGEQWYPIKVDRVDKLKIMNEEQTGIRAGLEKELSQENQVTIMRIATLGKPATYKLY</sequence>
<organism evidence="2 3">
    <name type="scientific">Coniosporium apollinis</name>
    <dbReference type="NCBI Taxonomy" id="61459"/>
    <lineage>
        <taxon>Eukaryota</taxon>
        <taxon>Fungi</taxon>
        <taxon>Dikarya</taxon>
        <taxon>Ascomycota</taxon>
        <taxon>Pezizomycotina</taxon>
        <taxon>Dothideomycetes</taxon>
        <taxon>Dothideomycetes incertae sedis</taxon>
        <taxon>Coniosporium</taxon>
    </lineage>
</organism>
<feature type="compositionally biased region" description="Gly residues" evidence="1">
    <location>
        <begin position="1"/>
        <end position="11"/>
    </location>
</feature>
<evidence type="ECO:0000256" key="1">
    <source>
        <dbReference type="SAM" id="MobiDB-lite"/>
    </source>
</evidence>
<gene>
    <name evidence="2" type="ORF">H2201_009194</name>
</gene>
<feature type="region of interest" description="Disordered" evidence="1">
    <location>
        <begin position="1"/>
        <end position="43"/>
    </location>
</feature>
<evidence type="ECO:0000313" key="2">
    <source>
        <dbReference type="EMBL" id="KAJ9652806.1"/>
    </source>
</evidence>
<protein>
    <submittedName>
        <fullName evidence="2">Uncharacterized protein</fullName>
    </submittedName>
</protein>
<accession>A0ABQ9NF11</accession>
<dbReference type="Proteomes" id="UP001172684">
    <property type="component" value="Unassembled WGS sequence"/>
</dbReference>
<keyword evidence="3" id="KW-1185">Reference proteome</keyword>
<comment type="caution">
    <text evidence="2">The sequence shown here is derived from an EMBL/GenBank/DDBJ whole genome shotgun (WGS) entry which is preliminary data.</text>
</comment>
<evidence type="ECO:0000313" key="3">
    <source>
        <dbReference type="Proteomes" id="UP001172684"/>
    </source>
</evidence>